<gene>
    <name evidence="1" type="ORF">F6U93_02225</name>
</gene>
<reference evidence="1 2" key="1">
    <citation type="submission" date="2019-09" db="EMBL/GenBank/DDBJ databases">
        <authorList>
            <person name="Cao W.R."/>
        </authorList>
    </citation>
    <scope>NUCLEOTIDE SEQUENCE [LARGE SCALE GENOMIC DNA]</scope>
    <source>
        <strain evidence="1 2">B1N29</strain>
    </source>
</reference>
<dbReference type="AlphaFoldDB" id="A0A6N6MIZ6"/>
<comment type="caution">
    <text evidence="1">The sequence shown here is derived from an EMBL/GenBank/DDBJ whole genome shotgun (WGS) entry which is preliminary data.</text>
</comment>
<proteinExistence type="predicted"/>
<sequence length="125" mass="12887">MEADIDALVTTTSDITAIKAAYTDNCGTVTATFVSQTLTGDQCAWNLERTYTISDGCSTNDFDISITHSGSDQTPATGNTPSGTTNINACPVEADIDALVATAADISAIENAYSDNCGTVTATFV</sequence>
<evidence type="ECO:0000313" key="2">
    <source>
        <dbReference type="Proteomes" id="UP000441333"/>
    </source>
</evidence>
<feature type="non-terminal residue" evidence="1">
    <location>
        <position position="125"/>
    </location>
</feature>
<organism evidence="1 2">
    <name type="scientific">Pseudotamlana haliotis</name>
    <dbReference type="NCBI Taxonomy" id="2614804"/>
    <lineage>
        <taxon>Bacteria</taxon>
        <taxon>Pseudomonadati</taxon>
        <taxon>Bacteroidota</taxon>
        <taxon>Flavobacteriia</taxon>
        <taxon>Flavobacteriales</taxon>
        <taxon>Flavobacteriaceae</taxon>
        <taxon>Pseudotamlana</taxon>
    </lineage>
</organism>
<protein>
    <submittedName>
        <fullName evidence="1">Uncharacterized protein</fullName>
    </submittedName>
</protein>
<name>A0A6N6MIZ6_9FLAO</name>
<evidence type="ECO:0000313" key="1">
    <source>
        <dbReference type="EMBL" id="KAB1069930.1"/>
    </source>
</evidence>
<accession>A0A6N6MIZ6</accession>
<dbReference type="Proteomes" id="UP000441333">
    <property type="component" value="Unassembled WGS sequence"/>
</dbReference>
<keyword evidence="2" id="KW-1185">Reference proteome</keyword>
<dbReference type="EMBL" id="WAAT01000021">
    <property type="protein sequence ID" value="KAB1069930.1"/>
    <property type="molecule type" value="Genomic_DNA"/>
</dbReference>